<comment type="caution">
    <text evidence="2">The sequence shown here is derived from an EMBL/GenBank/DDBJ whole genome shotgun (WGS) entry which is preliminary data.</text>
</comment>
<protein>
    <submittedName>
        <fullName evidence="2">Uncharacterized protein</fullName>
    </submittedName>
</protein>
<dbReference type="Proteomes" id="UP000076510">
    <property type="component" value="Unassembled WGS sequence"/>
</dbReference>
<dbReference type="AlphaFoldDB" id="A0A165JB27"/>
<keyword evidence="1" id="KW-0472">Membrane</keyword>
<evidence type="ECO:0000313" key="3">
    <source>
        <dbReference type="Proteomes" id="UP000076510"/>
    </source>
</evidence>
<evidence type="ECO:0000313" key="2">
    <source>
        <dbReference type="EMBL" id="KZE45818.1"/>
    </source>
</evidence>
<keyword evidence="1" id="KW-1133">Transmembrane helix</keyword>
<dbReference type="OrthoDB" id="2380880at2"/>
<feature type="transmembrane region" description="Helical" evidence="1">
    <location>
        <begin position="77"/>
        <end position="98"/>
    </location>
</feature>
<organism evidence="2 3">
    <name type="scientific">Rossellomorea marisflavi</name>
    <dbReference type="NCBI Taxonomy" id="189381"/>
    <lineage>
        <taxon>Bacteria</taxon>
        <taxon>Bacillati</taxon>
        <taxon>Bacillota</taxon>
        <taxon>Bacilli</taxon>
        <taxon>Bacillales</taxon>
        <taxon>Bacillaceae</taxon>
        <taxon>Rossellomorea</taxon>
    </lineage>
</organism>
<feature type="transmembrane region" description="Helical" evidence="1">
    <location>
        <begin position="105"/>
        <end position="127"/>
    </location>
</feature>
<keyword evidence="1" id="KW-0812">Transmembrane</keyword>
<gene>
    <name evidence="2" type="ORF">AV649_06545</name>
</gene>
<feature type="transmembrane region" description="Helical" evidence="1">
    <location>
        <begin position="157"/>
        <end position="173"/>
    </location>
</feature>
<evidence type="ECO:0000256" key="1">
    <source>
        <dbReference type="SAM" id="Phobius"/>
    </source>
</evidence>
<dbReference type="RefSeq" id="WP_063191703.1">
    <property type="nucleotide sequence ID" value="NZ_JBNKIN010000010.1"/>
</dbReference>
<feature type="transmembrane region" description="Helical" evidence="1">
    <location>
        <begin position="52"/>
        <end position="71"/>
    </location>
</feature>
<sequence>MIGIKQQDKETKIIINEIRRWKESSMLPEHYCDYLLNLYTKGDSESVSSSRYTHFATSALTLGLTVFVIYFTEMSSLLQTAILAVFVVFLVAMAIHYSKKGISTLFLYVAAALILLFMTVHIVDAFFEGKREVMIPLLYFHCSIWSIMGFRNKSLPFLIGGILAAALLTIYILI</sequence>
<accession>A0A165JB27</accession>
<dbReference type="EMBL" id="LQQY01000034">
    <property type="protein sequence ID" value="KZE45818.1"/>
    <property type="molecule type" value="Genomic_DNA"/>
</dbReference>
<name>A0A165JB27_9BACI</name>
<reference evidence="3" key="1">
    <citation type="submission" date="2016-01" db="EMBL/GenBank/DDBJ databases">
        <title>Whole genome sequencing of Bhargavaea cecembensis T14.</title>
        <authorList>
            <person name="Hong K.W."/>
        </authorList>
    </citation>
    <scope>NUCLEOTIDE SEQUENCE [LARGE SCALE GENOMIC DNA]</scope>
    <source>
        <strain evidence="3">M19</strain>
    </source>
</reference>
<proteinExistence type="predicted"/>